<evidence type="ECO:0000256" key="1">
    <source>
        <dbReference type="SAM" id="MobiDB-lite"/>
    </source>
</evidence>
<feature type="compositionally biased region" description="Low complexity" evidence="1">
    <location>
        <begin position="142"/>
        <end position="154"/>
    </location>
</feature>
<gene>
    <name evidence="2" type="ORF">MCAP1_001051</name>
</gene>
<feature type="compositionally biased region" description="Acidic residues" evidence="1">
    <location>
        <begin position="127"/>
        <end position="141"/>
    </location>
</feature>
<accession>A0AAF0E578</accession>
<name>A0AAF0E578_9BASI</name>
<feature type="compositionally biased region" description="Polar residues" evidence="1">
    <location>
        <begin position="88"/>
        <end position="101"/>
    </location>
</feature>
<protein>
    <submittedName>
        <fullName evidence="2">Uncharacterized protein</fullName>
    </submittedName>
</protein>
<feature type="region of interest" description="Disordered" evidence="1">
    <location>
        <begin position="1"/>
        <end position="183"/>
    </location>
</feature>
<dbReference type="EMBL" id="CP119909">
    <property type="protein sequence ID" value="WFD18840.1"/>
    <property type="molecule type" value="Genomic_DNA"/>
</dbReference>
<evidence type="ECO:0000313" key="2">
    <source>
        <dbReference type="EMBL" id="WFD18840.1"/>
    </source>
</evidence>
<organism evidence="2 3">
    <name type="scientific">Malassezia caprae</name>
    <dbReference type="NCBI Taxonomy" id="1381934"/>
    <lineage>
        <taxon>Eukaryota</taxon>
        <taxon>Fungi</taxon>
        <taxon>Dikarya</taxon>
        <taxon>Basidiomycota</taxon>
        <taxon>Ustilaginomycotina</taxon>
        <taxon>Malasseziomycetes</taxon>
        <taxon>Malasseziales</taxon>
        <taxon>Malasseziaceae</taxon>
        <taxon>Malassezia</taxon>
    </lineage>
</organism>
<proteinExistence type="predicted"/>
<dbReference type="Proteomes" id="UP001220961">
    <property type="component" value="Chromosome 2"/>
</dbReference>
<reference evidence="2" key="1">
    <citation type="submission" date="2023-03" db="EMBL/GenBank/DDBJ databases">
        <title>Mating type loci evolution in Malassezia.</title>
        <authorList>
            <person name="Coelho M.A."/>
        </authorList>
    </citation>
    <scope>NUCLEOTIDE SEQUENCE</scope>
    <source>
        <strain evidence="2">CBS 10434</strain>
    </source>
</reference>
<sequence>MGADQSKLRSWTRATLSSRSEEPEAKTSIPSSDEVSQIAEDQAPITQEKSPDEGQVDALNDPMSASTALANEESSNTSLSEYRKLVQSLRSSQGALGSSDAQILEEMERAGVSDMRPGNADQNDAQHDDDQEEDSYSESDSDASSSTDSASDADVPIHAQVEEDDEGLDASVPPRTKNEFGDDYIVEPAIQKISEKDIPSLERIGWVHSIVSNVVLVEQDSTHMS</sequence>
<feature type="compositionally biased region" description="Polar residues" evidence="1">
    <location>
        <begin position="8"/>
        <end position="18"/>
    </location>
</feature>
<keyword evidence="3" id="KW-1185">Reference proteome</keyword>
<dbReference type="AlphaFoldDB" id="A0AAF0E578"/>
<feature type="compositionally biased region" description="Polar residues" evidence="1">
    <location>
        <begin position="63"/>
        <end position="80"/>
    </location>
</feature>
<evidence type="ECO:0000313" key="3">
    <source>
        <dbReference type="Proteomes" id="UP001220961"/>
    </source>
</evidence>